<evidence type="ECO:0000256" key="5">
    <source>
        <dbReference type="ARBA" id="ARBA00022839"/>
    </source>
</evidence>
<dbReference type="InterPro" id="IPR037004">
    <property type="entry name" value="Exonuc_VII_ssu_sf"/>
</dbReference>
<comment type="subunit">
    <text evidence="6">Heterooligomer composed of large and small subunits.</text>
</comment>
<dbReference type="EMBL" id="JAAKZZ010000320">
    <property type="protein sequence ID" value="NGO71563.1"/>
    <property type="molecule type" value="Genomic_DNA"/>
</dbReference>
<dbReference type="RefSeq" id="WP_165301197.1">
    <property type="nucleotide sequence ID" value="NZ_JAAKZZ010000320.1"/>
</dbReference>
<evidence type="ECO:0000256" key="3">
    <source>
        <dbReference type="ARBA" id="ARBA00022722"/>
    </source>
</evidence>
<keyword evidence="9" id="KW-1185">Reference proteome</keyword>
<evidence type="ECO:0000256" key="1">
    <source>
        <dbReference type="ARBA" id="ARBA00009998"/>
    </source>
</evidence>
<gene>
    <name evidence="6" type="primary">xseB</name>
    <name evidence="8" type="ORF">G5C65_25080</name>
</gene>
<dbReference type="GO" id="GO:0006308">
    <property type="term" value="P:DNA catabolic process"/>
    <property type="evidence" value="ECO:0007669"/>
    <property type="project" value="UniProtKB-UniRule"/>
</dbReference>
<comment type="caution">
    <text evidence="8">The sequence shown here is derived from an EMBL/GenBank/DDBJ whole genome shotgun (WGS) entry which is preliminary data.</text>
</comment>
<dbReference type="AlphaFoldDB" id="A0A6G4X2S9"/>
<dbReference type="GO" id="GO:0005829">
    <property type="term" value="C:cytosol"/>
    <property type="evidence" value="ECO:0007669"/>
    <property type="project" value="TreeGrafter"/>
</dbReference>
<dbReference type="GO" id="GO:0009318">
    <property type="term" value="C:exodeoxyribonuclease VII complex"/>
    <property type="evidence" value="ECO:0007669"/>
    <property type="project" value="UniProtKB-UniRule"/>
</dbReference>
<dbReference type="Gene3D" id="1.10.287.1040">
    <property type="entry name" value="Exonuclease VII, small subunit"/>
    <property type="match status" value="1"/>
</dbReference>
<dbReference type="HAMAP" id="MF_00337">
    <property type="entry name" value="Exonuc_7_S"/>
    <property type="match status" value="1"/>
</dbReference>
<evidence type="ECO:0000313" key="8">
    <source>
        <dbReference type="EMBL" id="NGO71563.1"/>
    </source>
</evidence>
<proteinExistence type="inferred from homology"/>
<accession>A0A6G4X2S9</accession>
<keyword evidence="2 6" id="KW-0963">Cytoplasm</keyword>
<evidence type="ECO:0000256" key="4">
    <source>
        <dbReference type="ARBA" id="ARBA00022801"/>
    </source>
</evidence>
<feature type="compositionally biased region" description="Acidic residues" evidence="7">
    <location>
        <begin position="69"/>
        <end position="96"/>
    </location>
</feature>
<dbReference type="PANTHER" id="PTHR34137:SF1">
    <property type="entry name" value="EXODEOXYRIBONUCLEASE 7 SMALL SUBUNIT"/>
    <property type="match status" value="1"/>
</dbReference>
<comment type="subcellular location">
    <subcellularLocation>
        <location evidence="6">Cytoplasm</location>
    </subcellularLocation>
</comment>
<keyword evidence="3 6" id="KW-0540">Nuclease</keyword>
<protein>
    <recommendedName>
        <fullName evidence="6">Exodeoxyribonuclease 7 small subunit</fullName>
        <ecNumber evidence="6">3.1.11.6</ecNumber>
    </recommendedName>
    <alternativeName>
        <fullName evidence="6">Exodeoxyribonuclease VII small subunit</fullName>
        <shortName evidence="6">Exonuclease VII small subunit</shortName>
    </alternativeName>
</protein>
<dbReference type="GO" id="GO:0008855">
    <property type="term" value="F:exodeoxyribonuclease VII activity"/>
    <property type="evidence" value="ECO:0007669"/>
    <property type="project" value="UniProtKB-UniRule"/>
</dbReference>
<keyword evidence="5 6" id="KW-0269">Exonuclease</keyword>
<feature type="region of interest" description="Disordered" evidence="7">
    <location>
        <begin position="69"/>
        <end position="103"/>
    </location>
</feature>
<evidence type="ECO:0000256" key="2">
    <source>
        <dbReference type="ARBA" id="ARBA00022490"/>
    </source>
</evidence>
<evidence type="ECO:0000313" key="9">
    <source>
        <dbReference type="Proteomes" id="UP000477722"/>
    </source>
</evidence>
<evidence type="ECO:0000256" key="7">
    <source>
        <dbReference type="SAM" id="MobiDB-lite"/>
    </source>
</evidence>
<comment type="similarity">
    <text evidence="1 6">Belongs to the XseB family.</text>
</comment>
<dbReference type="SUPFAM" id="SSF116842">
    <property type="entry name" value="XseB-like"/>
    <property type="match status" value="1"/>
</dbReference>
<dbReference type="InterPro" id="IPR003761">
    <property type="entry name" value="Exonuc_VII_S"/>
</dbReference>
<comment type="function">
    <text evidence="6">Bidirectionally degrades single-stranded DNA into large acid-insoluble oligonucleotides, which are then degraded further into small acid-soluble oligonucleotides.</text>
</comment>
<dbReference type="EC" id="3.1.11.6" evidence="6"/>
<reference evidence="8 9" key="1">
    <citation type="submission" date="2020-02" db="EMBL/GenBank/DDBJ databases">
        <title>Whole-genome analyses of novel actinobacteria.</title>
        <authorList>
            <person name="Sahin N."/>
            <person name="Tatar D."/>
        </authorList>
    </citation>
    <scope>NUCLEOTIDE SEQUENCE [LARGE SCALE GENOMIC DNA]</scope>
    <source>
        <strain evidence="8 9">SB3404</strain>
    </source>
</reference>
<organism evidence="8 9">
    <name type="scientific">Streptomyces boncukensis</name>
    <dbReference type="NCBI Taxonomy" id="2711219"/>
    <lineage>
        <taxon>Bacteria</taxon>
        <taxon>Bacillati</taxon>
        <taxon>Actinomycetota</taxon>
        <taxon>Actinomycetes</taxon>
        <taxon>Kitasatosporales</taxon>
        <taxon>Streptomycetaceae</taxon>
        <taxon>Streptomyces</taxon>
    </lineage>
</organism>
<dbReference type="PANTHER" id="PTHR34137">
    <property type="entry name" value="EXODEOXYRIBONUCLEASE 7 SMALL SUBUNIT"/>
    <property type="match status" value="1"/>
</dbReference>
<evidence type="ECO:0000256" key="6">
    <source>
        <dbReference type="HAMAP-Rule" id="MF_00337"/>
    </source>
</evidence>
<name>A0A6G4X2S9_9ACTN</name>
<sequence>MTTTETPGGTEESALSYEQARAELIEVVQRLEAGGATLEESLALWERGEELAGICREWLEGARARLDAVLDEDAEDTDEDNDDDADNDDAEADDEDGAGHGAG</sequence>
<dbReference type="NCBIfam" id="TIGR01280">
    <property type="entry name" value="xseB"/>
    <property type="match status" value="1"/>
</dbReference>
<dbReference type="Pfam" id="PF02609">
    <property type="entry name" value="Exonuc_VII_S"/>
    <property type="match status" value="1"/>
</dbReference>
<keyword evidence="4 6" id="KW-0378">Hydrolase</keyword>
<dbReference type="NCBIfam" id="NF002139">
    <property type="entry name" value="PRK00977.1-3"/>
    <property type="match status" value="1"/>
</dbReference>
<dbReference type="Proteomes" id="UP000477722">
    <property type="component" value="Unassembled WGS sequence"/>
</dbReference>
<comment type="catalytic activity">
    <reaction evidence="6">
        <text>Exonucleolytic cleavage in either 5'- to 3'- or 3'- to 5'-direction to yield nucleoside 5'-phosphates.</text>
        <dbReference type="EC" id="3.1.11.6"/>
    </reaction>
</comment>